<proteinExistence type="inferred from homology"/>
<keyword evidence="5" id="KW-0067">ATP-binding</keyword>
<keyword evidence="12" id="KW-1185">Reference proteome</keyword>
<dbReference type="PANTHER" id="PTHR11476:SF7">
    <property type="entry name" value="HISTIDINE--TRNA LIGASE"/>
    <property type="match status" value="1"/>
</dbReference>
<evidence type="ECO:0000256" key="6">
    <source>
        <dbReference type="ARBA" id="ARBA00022917"/>
    </source>
</evidence>
<reference evidence="11 12" key="1">
    <citation type="submission" date="2024-01" db="EMBL/GenBank/DDBJ databases">
        <title>Complete genome of Cladobotryum mycophilum ATHUM6906.</title>
        <authorList>
            <person name="Christinaki A.C."/>
            <person name="Myridakis A.I."/>
            <person name="Kouvelis V.N."/>
        </authorList>
    </citation>
    <scope>NUCLEOTIDE SEQUENCE [LARGE SCALE GENOMIC DNA]</scope>
    <source>
        <strain evidence="11 12">ATHUM6906</strain>
    </source>
</reference>
<dbReference type="InterPro" id="IPR036621">
    <property type="entry name" value="Anticodon-bd_dom_sf"/>
</dbReference>
<keyword evidence="4" id="KW-0547">Nucleotide-binding</keyword>
<feature type="region of interest" description="Disordered" evidence="9">
    <location>
        <begin position="1236"/>
        <end position="1255"/>
    </location>
</feature>
<gene>
    <name evidence="11" type="ORF">PT974_08581</name>
</gene>
<dbReference type="InterPro" id="IPR004154">
    <property type="entry name" value="Anticodon-bd"/>
</dbReference>
<feature type="domain" description="Aminoacyl-transfer RNA synthetases class-II family profile" evidence="10">
    <location>
        <begin position="743"/>
        <end position="1087"/>
    </location>
</feature>
<dbReference type="Pfam" id="PF13393">
    <property type="entry name" value="tRNA-synt_His"/>
    <property type="match status" value="1"/>
</dbReference>
<evidence type="ECO:0000256" key="2">
    <source>
        <dbReference type="ARBA" id="ARBA00012815"/>
    </source>
</evidence>
<name>A0ABR0SDU4_9HYPO</name>
<accession>A0ABR0SDU4</accession>
<dbReference type="InterPro" id="IPR010730">
    <property type="entry name" value="HET"/>
</dbReference>
<dbReference type="SUPFAM" id="SSF55681">
    <property type="entry name" value="Class II aaRS and biotin synthetases"/>
    <property type="match status" value="1"/>
</dbReference>
<keyword evidence="3" id="KW-0436">Ligase</keyword>
<evidence type="ECO:0000256" key="7">
    <source>
        <dbReference type="ARBA" id="ARBA00023146"/>
    </source>
</evidence>
<dbReference type="PANTHER" id="PTHR11476">
    <property type="entry name" value="HISTIDYL-TRNA SYNTHETASE"/>
    <property type="match status" value="1"/>
</dbReference>
<dbReference type="EMBL" id="JAVFKD010000014">
    <property type="protein sequence ID" value="KAK5990314.1"/>
    <property type="molecule type" value="Genomic_DNA"/>
</dbReference>
<dbReference type="PROSITE" id="PS50862">
    <property type="entry name" value="AA_TRNA_LIGASE_II"/>
    <property type="match status" value="1"/>
</dbReference>
<sequence>MLQTTDKQDYASPSHNKPCDVCLNLQYSSRRGHQALKSGGSIPGHMDTFLRHMDDFEKSSVLGCSTCDFIKKAILHLEPAEEDRESISINLNKFGNITILLTWTCKTIQIYTPAGLPPVWESITNSQEISCSADSQEAYTFIENCLAKCEEHPICKPVSFEVPTRLIDVGSHQDTEVRLVETVPSSQDNYIALSYCWGKAEVIKTLQKNYEAMKKGIQVLRFPKTIQDAIKITRKLNLRYLWVDAICIIQDSTPDWEIESSKMASVYCNAYLTIAAATSGAAADGFLHQNHVAAKEKPPFKMEWTTHDGRRSILAARVIPDLSRHSLGEDGEVYDPLPLSLRGWTLQESSLSRRLLTYTTEELRWSCLQYSVCECMTLDKIEENEKFLYKSLYSINSRNKAYEEWHYLVSDFTGRLWSENFIEGLTWTGSTPDNIASSLSVPALLSYRAPTFSWASVEQPISYIVTERWVSAKSCRLIEAEADVPGRNPLGQVKSAWATLRGLIFKTTLQIRRNPDDSDYDKYVVSCVDTEFVLRADMALESFEATNHGIMERSVRRSPFGSLKKEAEAGTPVFLFYLGHWRGSRHPRRKHTLQAVGEYLVLGKSATDMNKYERLGEVGNTFITDAEIPVDSEPVECLETLSHFSEQRGTHRATKQKASDDSNHKAKSIFTPLPLCPSNESSFAQIQVSSTISATVAIAPPWFPGPSSCCRQFLPPRAIKRRHGSQDQIRTNLPHGNGKDMIIRDKIFSTITDVFKRHGGVTLDTPVFELREILAGKYGEDSKLIYDLADQGGEICSLRYDLTVPFARFLAMNKDIQNIKRYHIAKVYRRDQPAMTKGRMREFYQCDFDIAGNYDAMLPDAEVIKIICEVFEGLGWNGAYTIKLNHRKILDGIFQVCGVPEDKIRTISSAVDKLDKVPWAEVRKEMTEEKGLAEDVADRIGEWVIHKGKHDLLDKLRADEKLSANESMKQGISDIALLFDYLDAFGALDKVSFDLGLARGLDYYTGLIYEVVTEGSAPEATPGSEAPPAAKPKKKSKGNAEDEDRSDDPTVGVGSVAAGGRYDNLVGMFSGKGQIPCVGISFGVDRIFSITKARMAADKSAEQVRGNDVDVYVMAFGGKGFIKERLEVCSKLWEAGIKAEFLYKNKPKMQAQFKAAEANGVPFAIFIGEDELAQGKVKVKEMGLRDGHPEKEGILVDLKTMAEELRVRIHRKKELEQITRQAEGLKVVGGIKGDEVVPKTEEEQAAPETNPATAA</sequence>
<keyword evidence="6" id="KW-0648">Protein biosynthesis</keyword>
<dbReference type="Pfam" id="PF06985">
    <property type="entry name" value="HET"/>
    <property type="match status" value="1"/>
</dbReference>
<evidence type="ECO:0000313" key="12">
    <source>
        <dbReference type="Proteomes" id="UP001338125"/>
    </source>
</evidence>
<keyword evidence="7" id="KW-0030">Aminoacyl-tRNA synthetase</keyword>
<comment type="similarity">
    <text evidence="1">Belongs to the class-II aminoacyl-tRNA synthetase family.</text>
</comment>
<dbReference type="InterPro" id="IPR041715">
    <property type="entry name" value="HisRS-like_core"/>
</dbReference>
<comment type="caution">
    <text evidence="11">The sequence shown here is derived from an EMBL/GenBank/DDBJ whole genome shotgun (WGS) entry which is preliminary data.</text>
</comment>
<comment type="catalytic activity">
    <reaction evidence="8">
        <text>tRNA(His) + L-histidine + ATP = L-histidyl-tRNA(His) + AMP + diphosphate + H(+)</text>
        <dbReference type="Rhea" id="RHEA:17313"/>
        <dbReference type="Rhea" id="RHEA-COMP:9665"/>
        <dbReference type="Rhea" id="RHEA-COMP:9689"/>
        <dbReference type="ChEBI" id="CHEBI:15378"/>
        <dbReference type="ChEBI" id="CHEBI:30616"/>
        <dbReference type="ChEBI" id="CHEBI:33019"/>
        <dbReference type="ChEBI" id="CHEBI:57595"/>
        <dbReference type="ChEBI" id="CHEBI:78442"/>
        <dbReference type="ChEBI" id="CHEBI:78527"/>
        <dbReference type="ChEBI" id="CHEBI:456215"/>
        <dbReference type="EC" id="6.1.1.21"/>
    </reaction>
</comment>
<dbReference type="CDD" id="cd00773">
    <property type="entry name" value="HisRS-like_core"/>
    <property type="match status" value="1"/>
</dbReference>
<dbReference type="InterPro" id="IPR033656">
    <property type="entry name" value="HisRS_anticodon"/>
</dbReference>
<dbReference type="Gene3D" id="3.30.930.10">
    <property type="entry name" value="Bira Bifunctional Protein, Domain 2"/>
    <property type="match status" value="1"/>
</dbReference>
<organism evidence="11 12">
    <name type="scientific">Cladobotryum mycophilum</name>
    <dbReference type="NCBI Taxonomy" id="491253"/>
    <lineage>
        <taxon>Eukaryota</taxon>
        <taxon>Fungi</taxon>
        <taxon>Dikarya</taxon>
        <taxon>Ascomycota</taxon>
        <taxon>Pezizomycotina</taxon>
        <taxon>Sordariomycetes</taxon>
        <taxon>Hypocreomycetidae</taxon>
        <taxon>Hypocreales</taxon>
        <taxon>Hypocreaceae</taxon>
        <taxon>Cladobotryum</taxon>
    </lineage>
</organism>
<dbReference type="Pfam" id="PF03129">
    <property type="entry name" value="HGTP_anticodon"/>
    <property type="match status" value="1"/>
</dbReference>
<evidence type="ECO:0000259" key="10">
    <source>
        <dbReference type="PROSITE" id="PS50862"/>
    </source>
</evidence>
<dbReference type="CDD" id="cd00859">
    <property type="entry name" value="HisRS_anticodon"/>
    <property type="match status" value="1"/>
</dbReference>
<dbReference type="SUPFAM" id="SSF52954">
    <property type="entry name" value="Class II aaRS ABD-related"/>
    <property type="match status" value="1"/>
</dbReference>
<feature type="region of interest" description="Disordered" evidence="9">
    <location>
        <begin position="1016"/>
        <end position="1055"/>
    </location>
</feature>
<dbReference type="Proteomes" id="UP001338125">
    <property type="component" value="Unassembled WGS sequence"/>
</dbReference>
<evidence type="ECO:0000256" key="9">
    <source>
        <dbReference type="SAM" id="MobiDB-lite"/>
    </source>
</evidence>
<dbReference type="EC" id="6.1.1.21" evidence="2"/>
<evidence type="ECO:0000256" key="8">
    <source>
        <dbReference type="ARBA" id="ARBA00047639"/>
    </source>
</evidence>
<protein>
    <recommendedName>
        <fullName evidence="2">histidine--tRNA ligase</fullName>
        <ecNumber evidence="2">6.1.1.21</ecNumber>
    </recommendedName>
</protein>
<dbReference type="InterPro" id="IPR006195">
    <property type="entry name" value="aa-tRNA-synth_II"/>
</dbReference>
<dbReference type="InterPro" id="IPR045864">
    <property type="entry name" value="aa-tRNA-synth_II/BPL/LPL"/>
</dbReference>
<evidence type="ECO:0000256" key="4">
    <source>
        <dbReference type="ARBA" id="ARBA00022741"/>
    </source>
</evidence>
<evidence type="ECO:0000256" key="1">
    <source>
        <dbReference type="ARBA" id="ARBA00008226"/>
    </source>
</evidence>
<evidence type="ECO:0000313" key="11">
    <source>
        <dbReference type="EMBL" id="KAK5990314.1"/>
    </source>
</evidence>
<dbReference type="Gene3D" id="3.40.50.800">
    <property type="entry name" value="Anticodon-binding domain"/>
    <property type="match status" value="1"/>
</dbReference>
<evidence type="ECO:0000256" key="3">
    <source>
        <dbReference type="ARBA" id="ARBA00022598"/>
    </source>
</evidence>
<evidence type="ECO:0000256" key="5">
    <source>
        <dbReference type="ARBA" id="ARBA00022840"/>
    </source>
</evidence>